<evidence type="ECO:0000313" key="2">
    <source>
        <dbReference type="Proteomes" id="UP000215914"/>
    </source>
</evidence>
<organism evidence="1 2">
    <name type="scientific">Helianthus annuus</name>
    <name type="common">Common sunflower</name>
    <dbReference type="NCBI Taxonomy" id="4232"/>
    <lineage>
        <taxon>Eukaryota</taxon>
        <taxon>Viridiplantae</taxon>
        <taxon>Streptophyta</taxon>
        <taxon>Embryophyta</taxon>
        <taxon>Tracheophyta</taxon>
        <taxon>Spermatophyta</taxon>
        <taxon>Magnoliopsida</taxon>
        <taxon>eudicotyledons</taxon>
        <taxon>Gunneridae</taxon>
        <taxon>Pentapetalae</taxon>
        <taxon>asterids</taxon>
        <taxon>campanulids</taxon>
        <taxon>Asterales</taxon>
        <taxon>Asteraceae</taxon>
        <taxon>Asteroideae</taxon>
        <taxon>Heliantheae alliance</taxon>
        <taxon>Heliantheae</taxon>
        <taxon>Helianthus</taxon>
    </lineage>
</organism>
<gene>
    <name evidence="1" type="ORF">HanXRQr2_Chr13g0579291</name>
</gene>
<accession>A0A9K3EEX7</accession>
<dbReference type="Gramene" id="mRNA:HanXRQr2_Chr13g0579291">
    <property type="protein sequence ID" value="mRNA:HanXRQr2_Chr13g0579291"/>
    <property type="gene ID" value="HanXRQr2_Chr13g0579291"/>
</dbReference>
<proteinExistence type="predicted"/>
<reference evidence="1" key="1">
    <citation type="journal article" date="2017" name="Nature">
        <title>The sunflower genome provides insights into oil metabolism, flowering and Asterid evolution.</title>
        <authorList>
            <person name="Badouin H."/>
            <person name="Gouzy J."/>
            <person name="Grassa C.J."/>
            <person name="Murat F."/>
            <person name="Staton S.E."/>
            <person name="Cottret L."/>
            <person name="Lelandais-Briere C."/>
            <person name="Owens G.L."/>
            <person name="Carrere S."/>
            <person name="Mayjonade B."/>
            <person name="Legrand L."/>
            <person name="Gill N."/>
            <person name="Kane N.C."/>
            <person name="Bowers J.E."/>
            <person name="Hubner S."/>
            <person name="Bellec A."/>
            <person name="Berard A."/>
            <person name="Berges H."/>
            <person name="Blanchet N."/>
            <person name="Boniface M.C."/>
            <person name="Brunel D."/>
            <person name="Catrice O."/>
            <person name="Chaidir N."/>
            <person name="Claudel C."/>
            <person name="Donnadieu C."/>
            <person name="Faraut T."/>
            <person name="Fievet G."/>
            <person name="Helmstetter N."/>
            <person name="King M."/>
            <person name="Knapp S.J."/>
            <person name="Lai Z."/>
            <person name="Le Paslier M.C."/>
            <person name="Lippi Y."/>
            <person name="Lorenzon L."/>
            <person name="Mandel J.R."/>
            <person name="Marage G."/>
            <person name="Marchand G."/>
            <person name="Marquand E."/>
            <person name="Bret-Mestries E."/>
            <person name="Morien E."/>
            <person name="Nambeesan S."/>
            <person name="Nguyen T."/>
            <person name="Pegot-Espagnet P."/>
            <person name="Pouilly N."/>
            <person name="Raftis F."/>
            <person name="Sallet E."/>
            <person name="Schiex T."/>
            <person name="Thomas J."/>
            <person name="Vandecasteele C."/>
            <person name="Vares D."/>
            <person name="Vear F."/>
            <person name="Vautrin S."/>
            <person name="Crespi M."/>
            <person name="Mangin B."/>
            <person name="Burke J.M."/>
            <person name="Salse J."/>
            <person name="Munos S."/>
            <person name="Vincourt P."/>
            <person name="Rieseberg L.H."/>
            <person name="Langlade N.B."/>
        </authorList>
    </citation>
    <scope>NUCLEOTIDE SEQUENCE</scope>
    <source>
        <tissue evidence="1">Leaves</tissue>
    </source>
</reference>
<dbReference type="Proteomes" id="UP000215914">
    <property type="component" value="Unassembled WGS sequence"/>
</dbReference>
<evidence type="ECO:0000313" key="1">
    <source>
        <dbReference type="EMBL" id="KAF5772620.1"/>
    </source>
</evidence>
<sequence length="70" mass="7629">MLLLIIHHDKLGVICSICIKGKTSCPKSFKVWGENVSGQPTRPTELDAMGALIYVDNRLNAMGVRVAGFN</sequence>
<comment type="caution">
    <text evidence="1">The sequence shown here is derived from an EMBL/GenBank/DDBJ whole genome shotgun (WGS) entry which is preliminary data.</text>
</comment>
<dbReference type="AlphaFoldDB" id="A0A9K3EEX7"/>
<reference evidence="1" key="2">
    <citation type="submission" date="2020-06" db="EMBL/GenBank/DDBJ databases">
        <title>Helianthus annuus Genome sequencing and assembly Release 2.</title>
        <authorList>
            <person name="Gouzy J."/>
            <person name="Langlade N."/>
            <person name="Munos S."/>
        </authorList>
    </citation>
    <scope>NUCLEOTIDE SEQUENCE</scope>
    <source>
        <tissue evidence="1">Leaves</tissue>
    </source>
</reference>
<protein>
    <submittedName>
        <fullName evidence="1">Uncharacterized protein</fullName>
    </submittedName>
</protein>
<keyword evidence="2" id="KW-1185">Reference proteome</keyword>
<name>A0A9K3EEX7_HELAN</name>
<dbReference type="EMBL" id="MNCJ02000328">
    <property type="protein sequence ID" value="KAF5772620.1"/>
    <property type="molecule type" value="Genomic_DNA"/>
</dbReference>